<keyword evidence="3" id="KW-1185">Reference proteome</keyword>
<feature type="compositionally biased region" description="Gly residues" evidence="1">
    <location>
        <begin position="579"/>
        <end position="594"/>
    </location>
</feature>
<organism evidence="3">
    <name type="scientific">Micromonas pusilla (strain CCMP1545)</name>
    <name type="common">Picoplanktonic green alga</name>
    <dbReference type="NCBI Taxonomy" id="564608"/>
    <lineage>
        <taxon>Eukaryota</taxon>
        <taxon>Viridiplantae</taxon>
        <taxon>Chlorophyta</taxon>
        <taxon>Mamiellophyceae</taxon>
        <taxon>Mamiellales</taxon>
        <taxon>Mamiellaceae</taxon>
        <taxon>Micromonas</taxon>
    </lineage>
</organism>
<dbReference type="EMBL" id="GG663737">
    <property type="protein sequence ID" value="EEH58761.1"/>
    <property type="molecule type" value="Genomic_DNA"/>
</dbReference>
<evidence type="ECO:0000256" key="1">
    <source>
        <dbReference type="SAM" id="MobiDB-lite"/>
    </source>
</evidence>
<feature type="compositionally biased region" description="Basic and acidic residues" evidence="1">
    <location>
        <begin position="169"/>
        <end position="179"/>
    </location>
</feature>
<dbReference type="RefSeq" id="XP_003057116.1">
    <property type="nucleotide sequence ID" value="XM_003057070.1"/>
</dbReference>
<feature type="region of interest" description="Disordered" evidence="1">
    <location>
        <begin position="130"/>
        <end position="195"/>
    </location>
</feature>
<evidence type="ECO:0000313" key="2">
    <source>
        <dbReference type="EMBL" id="EEH58761.1"/>
    </source>
</evidence>
<proteinExistence type="predicted"/>
<feature type="region of interest" description="Disordered" evidence="1">
    <location>
        <begin position="465"/>
        <end position="536"/>
    </location>
</feature>
<reference evidence="2 3" key="1">
    <citation type="journal article" date="2009" name="Science">
        <title>Green evolution and dynamic adaptations revealed by genomes of the marine picoeukaryotes Micromonas.</title>
        <authorList>
            <person name="Worden A.Z."/>
            <person name="Lee J.H."/>
            <person name="Mock T."/>
            <person name="Rouze P."/>
            <person name="Simmons M.P."/>
            <person name="Aerts A.L."/>
            <person name="Allen A.E."/>
            <person name="Cuvelier M.L."/>
            <person name="Derelle E."/>
            <person name="Everett M.V."/>
            <person name="Foulon E."/>
            <person name="Grimwood J."/>
            <person name="Gundlach H."/>
            <person name="Henrissat B."/>
            <person name="Napoli C."/>
            <person name="McDonald S.M."/>
            <person name="Parker M.S."/>
            <person name="Rombauts S."/>
            <person name="Salamov A."/>
            <person name="Von Dassow P."/>
            <person name="Badger J.H."/>
            <person name="Coutinho P.M."/>
            <person name="Demir E."/>
            <person name="Dubchak I."/>
            <person name="Gentemann C."/>
            <person name="Eikrem W."/>
            <person name="Gready J.E."/>
            <person name="John U."/>
            <person name="Lanier W."/>
            <person name="Lindquist E.A."/>
            <person name="Lucas S."/>
            <person name="Mayer K.F."/>
            <person name="Moreau H."/>
            <person name="Not F."/>
            <person name="Otillar R."/>
            <person name="Panaud O."/>
            <person name="Pangilinan J."/>
            <person name="Paulsen I."/>
            <person name="Piegu B."/>
            <person name="Poliakov A."/>
            <person name="Robbens S."/>
            <person name="Schmutz J."/>
            <person name="Toulza E."/>
            <person name="Wyss T."/>
            <person name="Zelensky A."/>
            <person name="Zhou K."/>
            <person name="Armbrust E.V."/>
            <person name="Bhattacharya D."/>
            <person name="Goodenough U.W."/>
            <person name="Van de Peer Y."/>
            <person name="Grigoriev I.V."/>
        </authorList>
    </citation>
    <scope>NUCLEOTIDE SEQUENCE [LARGE SCALE GENOMIC DNA]</scope>
    <source>
        <strain evidence="2 3">CCMP1545</strain>
    </source>
</reference>
<dbReference type="OrthoDB" id="10685109at2759"/>
<dbReference type="GeneID" id="9682127"/>
<feature type="region of interest" description="Disordered" evidence="1">
    <location>
        <begin position="577"/>
        <end position="606"/>
    </location>
</feature>
<accession>C1MNJ5</accession>
<dbReference type="OMA" id="HITVDAF"/>
<dbReference type="Proteomes" id="UP000001876">
    <property type="component" value="Unassembled WGS sequence"/>
</dbReference>
<feature type="region of interest" description="Disordered" evidence="1">
    <location>
        <begin position="301"/>
        <end position="323"/>
    </location>
</feature>
<dbReference type="AlphaFoldDB" id="C1MNJ5"/>
<feature type="compositionally biased region" description="Basic and acidic residues" evidence="1">
    <location>
        <begin position="518"/>
        <end position="527"/>
    </location>
</feature>
<name>C1MNJ5_MICPC</name>
<feature type="compositionally biased region" description="Acidic residues" evidence="1">
    <location>
        <begin position="468"/>
        <end position="481"/>
    </location>
</feature>
<feature type="compositionally biased region" description="Low complexity" evidence="1">
    <location>
        <begin position="497"/>
        <end position="513"/>
    </location>
</feature>
<feature type="compositionally biased region" description="Basic and acidic residues" evidence="1">
    <location>
        <begin position="152"/>
        <end position="162"/>
    </location>
</feature>
<protein>
    <submittedName>
        <fullName evidence="2">Predicted protein</fullName>
    </submittedName>
</protein>
<sequence length="770" mass="81816">MGGAPSRPRRGFPDVPNVLPPGVALSRARDLDVVVLRAGDVPLRLAVVTNLEDVVVDDAASTSEGVEHALVAGSDATLSDRESRVVVDVLRGRDVALRSPAARDACLAVTPLAADGSHARRSPFRFVRASDAARGGGGGGPPKAATWTWTTREAKPPAKENDADGEGAAEEKKENDANGEKTSTTPSSDVDASPAPATTTKLVCVFRNAAFPAVELTAVGPTDLSTPHAARIWTAFLDDELEARRDLKATLEALARDADAARATFGAELAEITNAERLNAEARAARRAKRLEEDHARAAREAIREAERAKRAAEEDAARRRRDDARARDDAAFFGGLTGVVDALRDEVRGNANASGPGEAYRGVDGVEALVSEAWDLSVEAFREELRRRKISHDALTRLTGAIEVRTACTFVFRPPAARFRRSIARVSPFRLTDDARAHARNGPQESAYRHFVAAGMKRYQLNHENQTDSDDDDDDDDDEAAAAGLGENATGENDDAASVASRGSGRSVASSVRARRRMADVRAERKAKLKARMRAGKTVVDFKRHKVGSLRDQLERCGVDADPLVRLVHKLAREWKRVGGGGGGGGSGSGSGSGSAPTSPPMTPSKLAFQATLAREKLSGELERWIRDGGGSGSGSGSVPGGKTTAASFVDAMPLTRFRAALETHSLLARGLDECVEALVDAEWEGGDDGFVDRKGERAEGLGTLPVSAFKARLARHGLEGSLEELRLCADALCAALRPADEREGALLRRRTSGVAVAPVKDTIESAFE</sequence>
<evidence type="ECO:0000313" key="3">
    <source>
        <dbReference type="Proteomes" id="UP000001876"/>
    </source>
</evidence>
<dbReference type="KEGG" id="mpp:MICPUCDRAFT_38538"/>
<feature type="compositionally biased region" description="Polar residues" evidence="1">
    <location>
        <begin position="181"/>
        <end position="195"/>
    </location>
</feature>
<gene>
    <name evidence="2" type="ORF">MICPUCDRAFT_38538</name>
</gene>